<gene>
    <name evidence="1" type="ORF">BDN72DRAFT_733337</name>
</gene>
<evidence type="ECO:0000313" key="2">
    <source>
        <dbReference type="Proteomes" id="UP000308600"/>
    </source>
</evidence>
<protein>
    <submittedName>
        <fullName evidence="1">Uncharacterized protein</fullName>
    </submittedName>
</protein>
<feature type="non-terminal residue" evidence="1">
    <location>
        <position position="68"/>
    </location>
</feature>
<evidence type="ECO:0000313" key="1">
    <source>
        <dbReference type="EMBL" id="TFK75652.1"/>
    </source>
</evidence>
<organism evidence="1 2">
    <name type="scientific">Pluteus cervinus</name>
    <dbReference type="NCBI Taxonomy" id="181527"/>
    <lineage>
        <taxon>Eukaryota</taxon>
        <taxon>Fungi</taxon>
        <taxon>Dikarya</taxon>
        <taxon>Basidiomycota</taxon>
        <taxon>Agaricomycotina</taxon>
        <taxon>Agaricomycetes</taxon>
        <taxon>Agaricomycetidae</taxon>
        <taxon>Agaricales</taxon>
        <taxon>Pluteineae</taxon>
        <taxon>Pluteaceae</taxon>
        <taxon>Pluteus</taxon>
    </lineage>
</organism>
<keyword evidence="2" id="KW-1185">Reference proteome</keyword>
<dbReference type="Proteomes" id="UP000308600">
    <property type="component" value="Unassembled WGS sequence"/>
</dbReference>
<proteinExistence type="predicted"/>
<dbReference type="EMBL" id="ML208262">
    <property type="protein sequence ID" value="TFK75652.1"/>
    <property type="molecule type" value="Genomic_DNA"/>
</dbReference>
<reference evidence="1 2" key="1">
    <citation type="journal article" date="2019" name="Nat. Ecol. Evol.">
        <title>Megaphylogeny resolves global patterns of mushroom evolution.</title>
        <authorList>
            <person name="Varga T."/>
            <person name="Krizsan K."/>
            <person name="Foldi C."/>
            <person name="Dima B."/>
            <person name="Sanchez-Garcia M."/>
            <person name="Sanchez-Ramirez S."/>
            <person name="Szollosi G.J."/>
            <person name="Szarkandi J.G."/>
            <person name="Papp V."/>
            <person name="Albert L."/>
            <person name="Andreopoulos W."/>
            <person name="Angelini C."/>
            <person name="Antonin V."/>
            <person name="Barry K.W."/>
            <person name="Bougher N.L."/>
            <person name="Buchanan P."/>
            <person name="Buyck B."/>
            <person name="Bense V."/>
            <person name="Catcheside P."/>
            <person name="Chovatia M."/>
            <person name="Cooper J."/>
            <person name="Damon W."/>
            <person name="Desjardin D."/>
            <person name="Finy P."/>
            <person name="Geml J."/>
            <person name="Haridas S."/>
            <person name="Hughes K."/>
            <person name="Justo A."/>
            <person name="Karasinski D."/>
            <person name="Kautmanova I."/>
            <person name="Kiss B."/>
            <person name="Kocsube S."/>
            <person name="Kotiranta H."/>
            <person name="LaButti K.M."/>
            <person name="Lechner B.E."/>
            <person name="Liimatainen K."/>
            <person name="Lipzen A."/>
            <person name="Lukacs Z."/>
            <person name="Mihaltcheva S."/>
            <person name="Morgado L.N."/>
            <person name="Niskanen T."/>
            <person name="Noordeloos M.E."/>
            <person name="Ohm R.A."/>
            <person name="Ortiz-Santana B."/>
            <person name="Ovrebo C."/>
            <person name="Racz N."/>
            <person name="Riley R."/>
            <person name="Savchenko A."/>
            <person name="Shiryaev A."/>
            <person name="Soop K."/>
            <person name="Spirin V."/>
            <person name="Szebenyi C."/>
            <person name="Tomsovsky M."/>
            <person name="Tulloss R.E."/>
            <person name="Uehling J."/>
            <person name="Grigoriev I.V."/>
            <person name="Vagvolgyi C."/>
            <person name="Papp T."/>
            <person name="Martin F.M."/>
            <person name="Miettinen O."/>
            <person name="Hibbett D.S."/>
            <person name="Nagy L.G."/>
        </authorList>
    </citation>
    <scope>NUCLEOTIDE SEQUENCE [LARGE SCALE GENOMIC DNA]</scope>
    <source>
        <strain evidence="1 2">NL-1719</strain>
    </source>
</reference>
<name>A0ACD3BF59_9AGAR</name>
<accession>A0ACD3BF59</accession>
<sequence length="68" mass="7757">MRETFVWNLNDPVITPELFAQTLVEDYNLTNNYYGIITKSIQDQLSDYKTHHINYDAETSGGATAEEG</sequence>